<dbReference type="PANTHER" id="PTHR13439:SF20">
    <property type="entry name" value="TLC DOMAIN-CONTAINING PROTEIN 3A"/>
    <property type="match status" value="1"/>
</dbReference>
<evidence type="ECO:0000313" key="9">
    <source>
        <dbReference type="Proteomes" id="UP000010552"/>
    </source>
</evidence>
<dbReference type="Proteomes" id="UP000010552">
    <property type="component" value="Unassembled WGS sequence"/>
</dbReference>
<evidence type="ECO:0000256" key="1">
    <source>
        <dbReference type="ARBA" id="ARBA00004141"/>
    </source>
</evidence>
<dbReference type="InParanoid" id="L5JTX8"/>
<feature type="transmembrane region" description="Helical" evidence="6">
    <location>
        <begin position="76"/>
        <end position="97"/>
    </location>
</feature>
<protein>
    <submittedName>
        <fullName evidence="8">Protein FAM57A</fullName>
    </submittedName>
</protein>
<organism evidence="8 9">
    <name type="scientific">Pteropus alecto</name>
    <name type="common">Black flying fox</name>
    <dbReference type="NCBI Taxonomy" id="9402"/>
    <lineage>
        <taxon>Eukaryota</taxon>
        <taxon>Metazoa</taxon>
        <taxon>Chordata</taxon>
        <taxon>Craniata</taxon>
        <taxon>Vertebrata</taxon>
        <taxon>Euteleostomi</taxon>
        <taxon>Mammalia</taxon>
        <taxon>Eutheria</taxon>
        <taxon>Laurasiatheria</taxon>
        <taxon>Chiroptera</taxon>
        <taxon>Yinpterochiroptera</taxon>
        <taxon>Pteropodoidea</taxon>
        <taxon>Pteropodidae</taxon>
        <taxon>Pteropodinae</taxon>
        <taxon>Pteropus</taxon>
    </lineage>
</organism>
<name>L5JTX8_PTEAL</name>
<evidence type="ECO:0000313" key="8">
    <source>
        <dbReference type="EMBL" id="ELK01891.1"/>
    </source>
</evidence>
<feature type="transmembrane region" description="Helical" evidence="6">
    <location>
        <begin position="228"/>
        <end position="247"/>
    </location>
</feature>
<dbReference type="InterPro" id="IPR006634">
    <property type="entry name" value="TLC-dom"/>
</dbReference>
<dbReference type="InterPro" id="IPR050846">
    <property type="entry name" value="TLCD"/>
</dbReference>
<evidence type="ECO:0000259" key="7">
    <source>
        <dbReference type="PROSITE" id="PS50922"/>
    </source>
</evidence>
<dbReference type="FunCoup" id="L5JTX8">
    <property type="interactions" value="855"/>
</dbReference>
<evidence type="ECO:0000256" key="2">
    <source>
        <dbReference type="ARBA" id="ARBA00022692"/>
    </source>
</evidence>
<dbReference type="PANTHER" id="PTHR13439">
    <property type="entry name" value="CT120 PROTEIN"/>
    <property type="match status" value="1"/>
</dbReference>
<evidence type="ECO:0000256" key="4">
    <source>
        <dbReference type="ARBA" id="ARBA00023136"/>
    </source>
</evidence>
<keyword evidence="3 6" id="KW-1133">Transmembrane helix</keyword>
<dbReference type="STRING" id="9402.L5JTX8"/>
<evidence type="ECO:0000256" key="5">
    <source>
        <dbReference type="PROSITE-ProRule" id="PRU00205"/>
    </source>
</evidence>
<proteinExistence type="predicted"/>
<dbReference type="Pfam" id="PF03798">
    <property type="entry name" value="TRAM_LAG1_CLN8"/>
    <property type="match status" value="1"/>
</dbReference>
<keyword evidence="2 5" id="KW-0812">Transmembrane</keyword>
<dbReference type="GO" id="GO:0016020">
    <property type="term" value="C:membrane"/>
    <property type="evidence" value="ECO:0007669"/>
    <property type="project" value="UniProtKB-SubCell"/>
</dbReference>
<dbReference type="eggNOG" id="KOG4561">
    <property type="taxonomic scope" value="Eukaryota"/>
</dbReference>
<keyword evidence="9" id="KW-1185">Reference proteome</keyword>
<evidence type="ECO:0000256" key="6">
    <source>
        <dbReference type="SAM" id="Phobius"/>
    </source>
</evidence>
<feature type="transmembrane region" description="Helical" evidence="6">
    <location>
        <begin position="189"/>
        <end position="208"/>
    </location>
</feature>
<keyword evidence="4 5" id="KW-0472">Membrane</keyword>
<dbReference type="PROSITE" id="PS50922">
    <property type="entry name" value="TLC"/>
    <property type="match status" value="1"/>
</dbReference>
<evidence type="ECO:0000256" key="3">
    <source>
        <dbReference type="ARBA" id="ARBA00022989"/>
    </source>
</evidence>
<reference evidence="9" key="1">
    <citation type="journal article" date="2013" name="Science">
        <title>Comparative analysis of bat genomes provides insight into the evolution of flight and immunity.</title>
        <authorList>
            <person name="Zhang G."/>
            <person name="Cowled C."/>
            <person name="Shi Z."/>
            <person name="Huang Z."/>
            <person name="Bishop-Lilly K.A."/>
            <person name="Fang X."/>
            <person name="Wynne J.W."/>
            <person name="Xiong Z."/>
            <person name="Baker M.L."/>
            <person name="Zhao W."/>
            <person name="Tachedjian M."/>
            <person name="Zhu Y."/>
            <person name="Zhou P."/>
            <person name="Jiang X."/>
            <person name="Ng J."/>
            <person name="Yang L."/>
            <person name="Wu L."/>
            <person name="Xiao J."/>
            <person name="Feng Y."/>
            <person name="Chen Y."/>
            <person name="Sun X."/>
            <person name="Zhang Y."/>
            <person name="Marsh G.A."/>
            <person name="Crameri G."/>
            <person name="Broder C.C."/>
            <person name="Frey K.G."/>
            <person name="Wang L.F."/>
            <person name="Wang J."/>
        </authorList>
    </citation>
    <scope>NUCLEOTIDE SEQUENCE [LARGE SCALE GENOMIC DNA]</scope>
</reference>
<dbReference type="GO" id="GO:0055088">
    <property type="term" value="P:lipid homeostasis"/>
    <property type="evidence" value="ECO:0007669"/>
    <property type="project" value="TreeGrafter"/>
</dbReference>
<feature type="domain" description="TLC" evidence="7">
    <location>
        <begin position="33"/>
        <end position="259"/>
    </location>
</feature>
<gene>
    <name evidence="8" type="ORF">PAL_GLEAN10019995</name>
</gene>
<dbReference type="SMART" id="SM00724">
    <property type="entry name" value="TLC"/>
    <property type="match status" value="1"/>
</dbReference>
<dbReference type="AlphaFoldDB" id="L5JTX8"/>
<sequence>MLLLLAWGSLFFAGLFVLCTWWLRRAWPERSDHDCVMISTRVVSSAQAILATGSGIVIICSCRNVVTDRHWLAREYVWFLIPYMVYDIYAMYLCEWYRTREPNRRHSLTIFRNFLSKNRLMITHHMAILLVLVPVTQRLRGDLGDFFVGCIFTAELSTPFVSLGRVLIQACMDEMAEILKKQHTLLYKVNGILTLTTFFSCRILLFPFMYWSYGQQQRLSLFQVPFKIPFFCNVANAFLVAPQIYWFSLLCKKAARLFDTPPAEKDG</sequence>
<feature type="transmembrane region" description="Helical" evidence="6">
    <location>
        <begin position="118"/>
        <end position="134"/>
    </location>
</feature>
<accession>L5JTX8</accession>
<feature type="transmembrane region" description="Helical" evidence="6">
    <location>
        <begin position="146"/>
        <end position="168"/>
    </location>
</feature>
<dbReference type="EMBL" id="KB031150">
    <property type="protein sequence ID" value="ELK01891.1"/>
    <property type="molecule type" value="Genomic_DNA"/>
</dbReference>
<comment type="subcellular location">
    <subcellularLocation>
        <location evidence="1">Membrane</location>
        <topology evidence="1">Multi-pass membrane protein</topology>
    </subcellularLocation>
</comment>
<dbReference type="GO" id="GO:0005783">
    <property type="term" value="C:endoplasmic reticulum"/>
    <property type="evidence" value="ECO:0007669"/>
    <property type="project" value="TreeGrafter"/>
</dbReference>